<dbReference type="UniPathway" id="UPA00143"/>
<feature type="repeat" description="ANK" evidence="15">
    <location>
        <begin position="691"/>
        <end position="723"/>
    </location>
</feature>
<keyword evidence="4" id="KW-0240">DNA-directed RNA polymerase</keyword>
<evidence type="ECO:0000256" key="15">
    <source>
        <dbReference type="PROSITE-ProRule" id="PRU00023"/>
    </source>
</evidence>
<dbReference type="PROSITE" id="PS50011">
    <property type="entry name" value="PROTEIN_KINASE_DOM"/>
    <property type="match status" value="1"/>
</dbReference>
<evidence type="ECO:0000256" key="2">
    <source>
        <dbReference type="ARBA" id="ARBA00004123"/>
    </source>
</evidence>
<keyword evidence="18" id="KW-1185">Reference proteome</keyword>
<dbReference type="GO" id="GO:0005769">
    <property type="term" value="C:early endosome"/>
    <property type="evidence" value="ECO:0007669"/>
    <property type="project" value="TreeGrafter"/>
</dbReference>
<keyword evidence="11" id="KW-0862">Zinc</keyword>
<dbReference type="FunFam" id="1.25.40.20:FF:000351">
    <property type="entry name" value="E3 ubiquitin-protein ligase KEG"/>
    <property type="match status" value="1"/>
</dbReference>
<dbReference type="Gene3D" id="2.40.270.10">
    <property type="entry name" value="DNA-directed RNA polymerase, subunit 2, domain 6"/>
    <property type="match status" value="1"/>
</dbReference>
<dbReference type="PANTHER" id="PTHR46960:SF1">
    <property type="entry name" value="E3 UBIQUITIN-PROTEIN LIGASE KEG"/>
    <property type="match status" value="1"/>
</dbReference>
<dbReference type="GO" id="GO:0009788">
    <property type="term" value="P:negative regulation of abscisic acid-activated signaling pathway"/>
    <property type="evidence" value="ECO:0007669"/>
    <property type="project" value="TreeGrafter"/>
</dbReference>
<feature type="repeat" description="ANK" evidence="15">
    <location>
        <begin position="512"/>
        <end position="544"/>
    </location>
</feature>
<evidence type="ECO:0000256" key="9">
    <source>
        <dbReference type="ARBA" id="ARBA00022771"/>
    </source>
</evidence>
<dbReference type="Pfam" id="PF04563">
    <property type="entry name" value="RNA_pol_Rpb2_1"/>
    <property type="match status" value="1"/>
</dbReference>
<dbReference type="InterPro" id="IPR007120">
    <property type="entry name" value="DNA-dir_RNAP_su2_dom"/>
</dbReference>
<dbReference type="PROSITE" id="PS50088">
    <property type="entry name" value="ANK_REPEAT"/>
    <property type="match status" value="4"/>
</dbReference>
<reference evidence="17 18" key="1">
    <citation type="journal article" date="2018" name="Mol. Plant">
        <title>The genome of Artemisia annua provides insight into the evolution of Asteraceae family and artemisinin biosynthesis.</title>
        <authorList>
            <person name="Shen Q."/>
            <person name="Zhang L."/>
            <person name="Liao Z."/>
            <person name="Wang S."/>
            <person name="Yan T."/>
            <person name="Shi P."/>
            <person name="Liu M."/>
            <person name="Fu X."/>
            <person name="Pan Q."/>
            <person name="Wang Y."/>
            <person name="Lv Z."/>
            <person name="Lu X."/>
            <person name="Zhang F."/>
            <person name="Jiang W."/>
            <person name="Ma Y."/>
            <person name="Chen M."/>
            <person name="Hao X."/>
            <person name="Li L."/>
            <person name="Tang Y."/>
            <person name="Lv G."/>
            <person name="Zhou Y."/>
            <person name="Sun X."/>
            <person name="Brodelius P.E."/>
            <person name="Rose J.K.C."/>
            <person name="Tang K."/>
        </authorList>
    </citation>
    <scope>NUCLEOTIDE SEQUENCE [LARGE SCALE GENOMIC DNA]</scope>
    <source>
        <strain evidence="18">cv. Huhao1</strain>
        <tissue evidence="17">Leaf</tissue>
    </source>
</reference>
<dbReference type="InterPro" id="IPR040847">
    <property type="entry name" value="SH3_15"/>
</dbReference>
<evidence type="ECO:0000256" key="12">
    <source>
        <dbReference type="ARBA" id="ARBA00023163"/>
    </source>
</evidence>
<keyword evidence="6" id="KW-0548">Nucleotidyltransferase</keyword>
<evidence type="ECO:0000256" key="11">
    <source>
        <dbReference type="ARBA" id="ARBA00022833"/>
    </source>
</evidence>
<dbReference type="GO" id="GO:0006952">
    <property type="term" value="P:defense response"/>
    <property type="evidence" value="ECO:0007669"/>
    <property type="project" value="InterPro"/>
</dbReference>
<evidence type="ECO:0000256" key="14">
    <source>
        <dbReference type="ARBA" id="ARBA00048552"/>
    </source>
</evidence>
<dbReference type="Pfam" id="PF00069">
    <property type="entry name" value="Pkinase"/>
    <property type="match status" value="1"/>
</dbReference>
<protein>
    <submittedName>
        <fullName evidence="17">Ankyrin repeat-containing protein</fullName>
    </submittedName>
</protein>
<dbReference type="Gene3D" id="3.90.1110.10">
    <property type="entry name" value="RNA polymerase Rpb2, domain 2"/>
    <property type="match status" value="1"/>
</dbReference>
<dbReference type="InterPro" id="IPR037033">
    <property type="entry name" value="DNA-dir_RNAP_su2_hyb_sf"/>
</dbReference>
<organism evidence="17 18">
    <name type="scientific">Artemisia annua</name>
    <name type="common">Sweet wormwood</name>
    <dbReference type="NCBI Taxonomy" id="35608"/>
    <lineage>
        <taxon>Eukaryota</taxon>
        <taxon>Viridiplantae</taxon>
        <taxon>Streptophyta</taxon>
        <taxon>Embryophyta</taxon>
        <taxon>Tracheophyta</taxon>
        <taxon>Spermatophyta</taxon>
        <taxon>Magnoliopsida</taxon>
        <taxon>eudicotyledons</taxon>
        <taxon>Gunneridae</taxon>
        <taxon>Pentapetalae</taxon>
        <taxon>asterids</taxon>
        <taxon>campanulids</taxon>
        <taxon>Asterales</taxon>
        <taxon>Asteraceae</taxon>
        <taxon>Asteroideae</taxon>
        <taxon>Anthemideae</taxon>
        <taxon>Artemisiinae</taxon>
        <taxon>Artemisia</taxon>
    </lineage>
</organism>
<dbReference type="GO" id="GO:0005524">
    <property type="term" value="F:ATP binding"/>
    <property type="evidence" value="ECO:0007669"/>
    <property type="project" value="InterPro"/>
</dbReference>
<evidence type="ECO:0000256" key="10">
    <source>
        <dbReference type="ARBA" id="ARBA00022786"/>
    </source>
</evidence>
<dbReference type="GO" id="GO:0009738">
    <property type="term" value="P:abscisic acid-activated signaling pathway"/>
    <property type="evidence" value="ECO:0007669"/>
    <property type="project" value="InterPro"/>
</dbReference>
<dbReference type="GO" id="GO:0008270">
    <property type="term" value="F:zinc ion binding"/>
    <property type="evidence" value="ECO:0007669"/>
    <property type="project" value="UniProtKB-KW"/>
</dbReference>
<dbReference type="InterPro" id="IPR036770">
    <property type="entry name" value="Ankyrin_rpt-contain_sf"/>
</dbReference>
<dbReference type="Pfam" id="PF12796">
    <property type="entry name" value="Ank_2"/>
    <property type="match status" value="3"/>
</dbReference>
<dbReference type="Gene3D" id="3.90.1100.10">
    <property type="match status" value="2"/>
</dbReference>
<dbReference type="InterPro" id="IPR002110">
    <property type="entry name" value="Ankyrin_rpt"/>
</dbReference>
<dbReference type="Gene3D" id="1.10.510.10">
    <property type="entry name" value="Transferase(Phosphotransferase) domain 1"/>
    <property type="match status" value="1"/>
</dbReference>
<dbReference type="FunFam" id="3.90.1110.10:FF:000007">
    <property type="entry name" value="DNA-directed RNA polymerase subunit beta"/>
    <property type="match status" value="1"/>
</dbReference>
<dbReference type="Gene3D" id="1.25.40.20">
    <property type="entry name" value="Ankyrin repeat-containing domain"/>
    <property type="match status" value="3"/>
</dbReference>
<dbReference type="GO" id="GO:0003677">
    <property type="term" value="F:DNA binding"/>
    <property type="evidence" value="ECO:0007669"/>
    <property type="project" value="InterPro"/>
</dbReference>
<dbReference type="InterPro" id="IPR007645">
    <property type="entry name" value="RNA_pol_Rpb2_3"/>
</dbReference>
<dbReference type="GO" id="GO:0016567">
    <property type="term" value="P:protein ubiquitination"/>
    <property type="evidence" value="ECO:0007669"/>
    <property type="project" value="UniProtKB-UniPathway"/>
</dbReference>
<dbReference type="GO" id="GO:0003899">
    <property type="term" value="F:DNA-directed RNA polymerase activity"/>
    <property type="evidence" value="ECO:0007669"/>
    <property type="project" value="UniProtKB-EC"/>
</dbReference>
<dbReference type="InterPro" id="IPR007644">
    <property type="entry name" value="RNA_pol_bsu_protrusion"/>
</dbReference>
<keyword evidence="9" id="KW-0863">Zinc-finger</keyword>
<comment type="catalytic activity">
    <reaction evidence="1">
        <text>S-ubiquitinyl-[E2 ubiquitin-conjugating enzyme]-L-cysteine + [acceptor protein]-L-lysine = [E2 ubiquitin-conjugating enzyme]-L-cysteine + N(6)-ubiquitinyl-[acceptor protein]-L-lysine.</text>
        <dbReference type="EC" id="2.3.2.27"/>
    </reaction>
</comment>
<dbReference type="FunFam" id="3.90.1100.10:FF:000028">
    <property type="entry name" value="DNA-directed RNA polymerase subunit beta"/>
    <property type="match status" value="1"/>
</dbReference>
<dbReference type="PANTHER" id="PTHR46960">
    <property type="entry name" value="E3 UBIQUITIN-PROTEIN LIGASE KEG"/>
    <property type="match status" value="1"/>
</dbReference>
<dbReference type="EMBL" id="PKPP01001566">
    <property type="protein sequence ID" value="PWA81640.1"/>
    <property type="molecule type" value="Genomic_DNA"/>
</dbReference>
<keyword evidence="8" id="KW-0677">Repeat</keyword>
<dbReference type="GO" id="GO:0006351">
    <property type="term" value="P:DNA-templated transcription"/>
    <property type="evidence" value="ECO:0007669"/>
    <property type="project" value="InterPro"/>
</dbReference>
<feature type="repeat" description="ANK" evidence="15">
    <location>
        <begin position="658"/>
        <end position="690"/>
    </location>
</feature>
<evidence type="ECO:0000256" key="8">
    <source>
        <dbReference type="ARBA" id="ARBA00022737"/>
    </source>
</evidence>
<evidence type="ECO:0000313" key="18">
    <source>
        <dbReference type="Proteomes" id="UP000245207"/>
    </source>
</evidence>
<dbReference type="FunFam" id="1.25.40.20:FF:000713">
    <property type="entry name" value="E3 ubiquitin-protein ligase KEG"/>
    <property type="match status" value="1"/>
</dbReference>
<keyword evidence="12" id="KW-0804">Transcription</keyword>
<dbReference type="Proteomes" id="UP000245207">
    <property type="component" value="Unassembled WGS sequence"/>
</dbReference>
<feature type="domain" description="Protein kinase" evidence="16">
    <location>
        <begin position="74"/>
        <end position="362"/>
    </location>
</feature>
<dbReference type="Pfam" id="PF04561">
    <property type="entry name" value="RNA_pol_Rpb2_2"/>
    <property type="match status" value="1"/>
</dbReference>
<evidence type="ECO:0000256" key="13">
    <source>
        <dbReference type="ARBA" id="ARBA00023242"/>
    </source>
</evidence>
<dbReference type="Pfam" id="PF18346">
    <property type="entry name" value="SH3_15"/>
    <property type="match status" value="5"/>
</dbReference>
<evidence type="ECO:0000256" key="1">
    <source>
        <dbReference type="ARBA" id="ARBA00000900"/>
    </source>
</evidence>
<keyword evidence="10" id="KW-0833">Ubl conjugation pathway</keyword>
<dbReference type="Pfam" id="PF00562">
    <property type="entry name" value="RNA_pol_Rpb2_6"/>
    <property type="match status" value="1"/>
</dbReference>
<name>A0A2U1P7A6_ARTAN</name>
<dbReference type="Pfam" id="PF04565">
    <property type="entry name" value="RNA_pol_Rpb2_3"/>
    <property type="match status" value="1"/>
</dbReference>
<dbReference type="STRING" id="35608.A0A2U1P7A6"/>
<keyword evidence="5" id="KW-0808">Transferase</keyword>
<evidence type="ECO:0000256" key="3">
    <source>
        <dbReference type="ARBA" id="ARBA00004906"/>
    </source>
</evidence>
<dbReference type="InterPro" id="IPR014724">
    <property type="entry name" value="RNA_pol_RPB2_OB-fold"/>
</dbReference>
<evidence type="ECO:0000256" key="7">
    <source>
        <dbReference type="ARBA" id="ARBA00022723"/>
    </source>
</evidence>
<sequence>MFSSSSSDTSLSCPRCRHLSTVGNSVLALRKNYAVLALISSPNEFSDMSDEDEDDPVVAPCPRSCLEVGLGHELRMVKRLGVNRGVEMWFGVLSGKLGRCRHRVAVKKLVVVGEDTDLVWVESELEELRRKAMWCRNVCRFHGVRKVDGCVGLVMDKCNGSVETEMSVNEGRLTLEQILRYGADIARGVAELHAAGVICMNLKPSNLLLDEDGRAVVSDYGLPAILKNPACRKARLECDSSRTHSCMDCTMLSPNYTAPEAWEPVKKSLNIFWDDALGISPESDAWSFGCTLVEMCTGSVPWAGMNAEEIYRAVVKAKRQPPQYASVVGVGIPRDLWKMIGDCLQFKASKRPTFNAMLAIFLRHLQEIPRGPSASPDNDVIPKANGMPPSPSTDSEVVHDYRSLLHKMVCEGNVSGVSELLARASSKNDGDSFQSLLEAQNADGQTALHLACRRGSSELVEAILSYREANVDVLDKDGDPPLVFALAAGSPECVRALLGRYANVRSRLRDGFGPSVAHVCAYHGQPDCMRELLLAGADPNAVDDEGESVLHRAVTKKYTECAIVILENGGCKSMGILNSKNLTPLHLCVTSWNVAVVKRWIEVASSEEIAEAIDVPSPVGTALSMAAAIKKEHEANGRELVHILLAAGADATAQDTQHGRTALHTAAMTNDVELVKIILDAGVDVNIRNVQNTIPLHVALARGSKSCVGMLLSAGANCNMQDDEGNNAFHIAADTAKMIRENLEWIIVMLKYPGAAVEVRNHSGMTLRDFLEALPREWISEDLMEALANKGVHLFPTIYQVGDWVKFKSTIATPTYGWQGATHESVGFVQSVPDKDNLFVSFCSGEARVLANEVIKVIPLDRGQHVQLKPNIREPRFGWRGQSRDSIGTVLCVDDDGILRVGFPGASRGWKADPAEMERVEEFKVGDWVRVRPALTTAKHGLGSVTPGSIGIVYCIRPDNSLLLELSYLPNPWHCEPEEVEPVEPFMIGDRVCVKRSVAEPRYAWGGETHHSVGKIIEIESDGLLIIEIPNRPIPWQADPSDMEKVEDFKVGDWVRVKASVSSPKYGWEDITRNSIGLIHSLEEDGDMGIAFCFRSKPFTCSVTDVEKVPPFELGQEIHVMSSVTQPRLGWSNESPATVGKIVRIDMDGALNAKVAGRHGLWKVSPGDAEVLSGFEVGDWVRSKPSVGTRPSYDWYSIGKESLAVVHSVQDSGYLELACCFRKGKWMTHHTDVEKVLGFKIGQHVRFRTGLVEPRWGWRDAQPDSRGVIISVNSDGEVRVAFFGMSGLWRGDPADLEIEPTFEVGEWVRMTDNASVWKSIGPGSIGIVQVLLWFEKPEIYPPQKERIANGIPAELKPFECRQAKISYSGKLLVDVCFKYGDGPGAVVIREKFNFGQIPIMLKSKRCILREKPDHHTMVSQKEEPSEMGGYFILNGLERVVRCLVVPKRNYPTSMERSAFRNRREGFTDKAVVIRCVRDDQSAVTLNLYYINNGSARVGFRIRGRENLLPIGLVLKALIDTTDHEIFTSLTSVYNDKYEKAVGCVGTQILGERAKIILNEVRDLKLFTRIQCLEYIGEYFKPFMFGMENDSYSAVAEAVLREFVLVHLDNNHDKFNLLIFMVQKLFSFIDQTSIPDNPDSLQTQEVLLPGHLVTIYVKEKLQEWLQKTKRLLQDEAENRKKNFDFGSLTDVKKALDKNPSKQVGQAVENMLKTGRLVTQSTLDLKEKAGMTVMAERLNFLRFLSHFRAVHRGSSLAGLRTTSVRKLLPESWGFVCPVHTPDGSPCGLLNHMTASCRITSYYDSEGHIRDFSKIQKSILSVLVGAGMIPALPKLVKAGPPEVLHVLLEGRVVGVIPNDRVEKAVSHLRKLKLSATSAIPEDLEVGYVPISMMGAFPGLFLFTSPARFVRPVKQKFSPPEEKNNIELIGPFEQVYMEIECPDGGNGGRLSEFPATHEEIHPTGILSVVGNLTPWSDHNQSPRNMYQCQMAKQTMGFSSQGMNCRADQKLYHLQTPQTPIVRTATYEKYRIDDSPLGTNAIVAVLAYSG</sequence>
<keyword evidence="13" id="KW-0539">Nucleus</keyword>
<dbReference type="InterPro" id="IPR037034">
    <property type="entry name" value="RNA_pol_Rpb2_2_sf"/>
</dbReference>
<dbReference type="Pfam" id="PF06883">
    <property type="entry name" value="RNA_pol_Rpa2_4"/>
    <property type="match status" value="1"/>
</dbReference>
<dbReference type="GO" id="GO:0004672">
    <property type="term" value="F:protein kinase activity"/>
    <property type="evidence" value="ECO:0007669"/>
    <property type="project" value="InterPro"/>
</dbReference>
<dbReference type="InterPro" id="IPR011009">
    <property type="entry name" value="Kinase-like_dom_sf"/>
</dbReference>
<evidence type="ECO:0000256" key="6">
    <source>
        <dbReference type="ARBA" id="ARBA00022695"/>
    </source>
</evidence>
<comment type="catalytic activity">
    <reaction evidence="14">
        <text>RNA(n) + a ribonucleoside 5'-triphosphate = RNA(n+1) + diphosphate</text>
        <dbReference type="Rhea" id="RHEA:21248"/>
        <dbReference type="Rhea" id="RHEA-COMP:14527"/>
        <dbReference type="Rhea" id="RHEA-COMP:17342"/>
        <dbReference type="ChEBI" id="CHEBI:33019"/>
        <dbReference type="ChEBI" id="CHEBI:61557"/>
        <dbReference type="ChEBI" id="CHEBI:140395"/>
        <dbReference type="EC" id="2.7.7.6"/>
    </reaction>
</comment>
<keyword evidence="15" id="KW-0040">ANK repeat</keyword>
<dbReference type="InterPro" id="IPR000719">
    <property type="entry name" value="Prot_kinase_dom"/>
</dbReference>
<dbReference type="InterPro" id="IPR007642">
    <property type="entry name" value="RNA_pol_Rpb2_2"/>
</dbReference>
<comment type="pathway">
    <text evidence="3">Protein modification; protein ubiquitination.</text>
</comment>
<dbReference type="InterPro" id="IPR009674">
    <property type="entry name" value="Rpa2_dom_4"/>
</dbReference>
<dbReference type="GO" id="GO:0000428">
    <property type="term" value="C:DNA-directed RNA polymerase complex"/>
    <property type="evidence" value="ECO:0007669"/>
    <property type="project" value="UniProtKB-KW"/>
</dbReference>
<dbReference type="GO" id="GO:0045324">
    <property type="term" value="P:late endosome to vacuole transport"/>
    <property type="evidence" value="ECO:0007669"/>
    <property type="project" value="TreeGrafter"/>
</dbReference>
<evidence type="ECO:0000256" key="5">
    <source>
        <dbReference type="ARBA" id="ARBA00022679"/>
    </source>
</evidence>
<gene>
    <name evidence="17" type="ORF">CTI12_AA181050</name>
</gene>
<dbReference type="PRINTS" id="PR01415">
    <property type="entry name" value="ANKYRIN"/>
</dbReference>
<dbReference type="SMART" id="SM00248">
    <property type="entry name" value="ANK"/>
    <property type="match status" value="9"/>
</dbReference>
<accession>A0A2U1P7A6</accession>
<dbReference type="OrthoDB" id="10248617at2759"/>
<dbReference type="Gene3D" id="2.40.50.150">
    <property type="match status" value="1"/>
</dbReference>
<dbReference type="SUPFAM" id="SSF64484">
    <property type="entry name" value="beta and beta-prime subunits of DNA dependent RNA-polymerase"/>
    <property type="match status" value="1"/>
</dbReference>
<dbReference type="SUPFAM" id="SSF48403">
    <property type="entry name" value="Ankyrin repeat"/>
    <property type="match status" value="1"/>
</dbReference>
<dbReference type="SUPFAM" id="SSF56112">
    <property type="entry name" value="Protein kinase-like (PK-like)"/>
    <property type="match status" value="1"/>
</dbReference>
<dbReference type="GO" id="GO:0061630">
    <property type="term" value="F:ubiquitin protein ligase activity"/>
    <property type="evidence" value="ECO:0007669"/>
    <property type="project" value="UniProtKB-EC"/>
</dbReference>
<comment type="caution">
    <text evidence="17">The sequence shown here is derived from an EMBL/GenBank/DDBJ whole genome shotgun (WGS) entry which is preliminary data.</text>
</comment>
<feature type="repeat" description="ANK" evidence="15">
    <location>
        <begin position="443"/>
        <end position="476"/>
    </location>
</feature>
<evidence type="ECO:0000313" key="17">
    <source>
        <dbReference type="EMBL" id="PWA81640.1"/>
    </source>
</evidence>
<proteinExistence type="predicted"/>
<dbReference type="InterPro" id="IPR044584">
    <property type="entry name" value="KEG"/>
</dbReference>
<dbReference type="GO" id="GO:0005802">
    <property type="term" value="C:trans-Golgi network"/>
    <property type="evidence" value="ECO:0007669"/>
    <property type="project" value="TreeGrafter"/>
</dbReference>
<evidence type="ECO:0000259" key="16">
    <source>
        <dbReference type="PROSITE" id="PS50011"/>
    </source>
</evidence>
<dbReference type="PROSITE" id="PS50297">
    <property type="entry name" value="ANK_REP_REGION"/>
    <property type="match status" value="3"/>
</dbReference>
<dbReference type="GO" id="GO:0005634">
    <property type="term" value="C:nucleus"/>
    <property type="evidence" value="ECO:0007669"/>
    <property type="project" value="UniProtKB-SubCell"/>
</dbReference>
<keyword evidence="7" id="KW-0479">Metal-binding</keyword>
<comment type="subcellular location">
    <subcellularLocation>
        <location evidence="2">Nucleus</location>
    </subcellularLocation>
</comment>
<evidence type="ECO:0000256" key="4">
    <source>
        <dbReference type="ARBA" id="ARBA00022478"/>
    </source>
</evidence>